<reference evidence="3 4" key="1">
    <citation type="submission" date="2013-10" db="EMBL/GenBank/DDBJ databases">
        <title>Salinisphaera japonica YTM-1 Genome Sequencing.</title>
        <authorList>
            <person name="Lai Q."/>
            <person name="Li C."/>
            <person name="Shao Z."/>
        </authorList>
    </citation>
    <scope>NUCLEOTIDE SEQUENCE [LARGE SCALE GENOMIC DNA]</scope>
    <source>
        <strain evidence="3 4">YTM-1</strain>
    </source>
</reference>
<dbReference type="InParanoid" id="A0A423PS15"/>
<keyword evidence="1" id="KW-0472">Membrane</keyword>
<evidence type="ECO:0000313" key="4">
    <source>
        <dbReference type="Proteomes" id="UP000285310"/>
    </source>
</evidence>
<gene>
    <name evidence="3" type="ORF">SAJA_08135</name>
</gene>
<dbReference type="Pfam" id="PF14341">
    <property type="entry name" value="PilX_N"/>
    <property type="match status" value="1"/>
</dbReference>
<organism evidence="3 4">
    <name type="scientific">Salinisphaera japonica YTM-1</name>
    <dbReference type="NCBI Taxonomy" id="1209778"/>
    <lineage>
        <taxon>Bacteria</taxon>
        <taxon>Pseudomonadati</taxon>
        <taxon>Pseudomonadota</taxon>
        <taxon>Gammaproteobacteria</taxon>
        <taxon>Salinisphaerales</taxon>
        <taxon>Salinisphaeraceae</taxon>
        <taxon>Salinisphaera</taxon>
    </lineage>
</organism>
<evidence type="ECO:0000259" key="2">
    <source>
        <dbReference type="Pfam" id="PF14341"/>
    </source>
</evidence>
<comment type="caution">
    <text evidence="3">The sequence shown here is derived from an EMBL/GenBank/DDBJ whole genome shotgun (WGS) entry which is preliminary data.</text>
</comment>
<dbReference type="AlphaFoldDB" id="A0A423PS15"/>
<dbReference type="RefSeq" id="WP_123658142.1">
    <property type="nucleotide sequence ID" value="NZ_AYKG01000022.1"/>
</dbReference>
<feature type="transmembrane region" description="Helical" evidence="1">
    <location>
        <begin position="12"/>
        <end position="33"/>
    </location>
</feature>
<feature type="domain" description="Type 4 fimbrial biogenesis protein PilX N-terminal" evidence="2">
    <location>
        <begin position="11"/>
        <end position="53"/>
    </location>
</feature>
<evidence type="ECO:0000256" key="1">
    <source>
        <dbReference type="SAM" id="Phobius"/>
    </source>
</evidence>
<sequence>MNHCPAPHTQRGFILVTSLIFLVVLTLLAVTAISSATLQQRMAANQQDKAEALDRANSALAYVGHLLRDKRLGSCHAALGAAAGSAADCPQVLPNLPIRLAGPQTPDTPARYLGDAFWSAGPTAQYAAPGSNARTDYVVEALPGEMTVLNARPDRWRFRVTARTGGGGGRAGRAVAQMIFEVAR</sequence>
<keyword evidence="1" id="KW-1133">Transmembrane helix</keyword>
<name>A0A423PS15_9GAMM</name>
<keyword evidence="4" id="KW-1185">Reference proteome</keyword>
<protein>
    <recommendedName>
        <fullName evidence="2">Type 4 fimbrial biogenesis protein PilX N-terminal domain-containing protein</fullName>
    </recommendedName>
</protein>
<proteinExistence type="predicted"/>
<evidence type="ECO:0000313" key="3">
    <source>
        <dbReference type="EMBL" id="ROO28406.1"/>
    </source>
</evidence>
<keyword evidence="1" id="KW-0812">Transmembrane</keyword>
<dbReference type="Proteomes" id="UP000285310">
    <property type="component" value="Unassembled WGS sequence"/>
</dbReference>
<accession>A0A423PS15</accession>
<dbReference type="EMBL" id="AYKG01000022">
    <property type="protein sequence ID" value="ROO28406.1"/>
    <property type="molecule type" value="Genomic_DNA"/>
</dbReference>
<dbReference type="InterPro" id="IPR025746">
    <property type="entry name" value="PilX_N_dom"/>
</dbReference>